<feature type="signal peptide" evidence="1">
    <location>
        <begin position="1"/>
        <end position="20"/>
    </location>
</feature>
<evidence type="ECO:0000313" key="2">
    <source>
        <dbReference type="EMBL" id="GGI58472.1"/>
    </source>
</evidence>
<feature type="chain" id="PRO_5047244297" description="Lipoprotein" evidence="1">
    <location>
        <begin position="21"/>
        <end position="153"/>
    </location>
</feature>
<name>A0ABQ2C150_9FLAO</name>
<evidence type="ECO:0000256" key="1">
    <source>
        <dbReference type="SAM" id="SignalP"/>
    </source>
</evidence>
<proteinExistence type="predicted"/>
<dbReference type="EMBL" id="BMDQ01000006">
    <property type="protein sequence ID" value="GGI58472.1"/>
    <property type="molecule type" value="Genomic_DNA"/>
</dbReference>
<dbReference type="RefSeq" id="WP_188375378.1">
    <property type="nucleotide sequence ID" value="NZ_BMDQ01000006.1"/>
</dbReference>
<gene>
    <name evidence="2" type="ORF">GCM10011444_27810</name>
</gene>
<dbReference type="Proteomes" id="UP000624701">
    <property type="component" value="Unassembled WGS sequence"/>
</dbReference>
<keyword evidence="3" id="KW-1185">Reference proteome</keyword>
<accession>A0ABQ2C150</accession>
<keyword evidence="1" id="KW-0732">Signal</keyword>
<sequence>MRIISRALALFIAISLTSCITTKTIKATSSVPAGTEVAYSKVVNPAYARDYIGADIITEVEFYSAGKARNEATKVPKGHVVFQVIPIGGTPKDAPFGGGQLGDYVFIPKDKSDIIFDLKRGDKIQLRGGTRVQKYIINGIEIIEFVATSIQKL</sequence>
<comment type="caution">
    <text evidence="2">The sequence shown here is derived from an EMBL/GenBank/DDBJ whole genome shotgun (WGS) entry which is preliminary data.</text>
</comment>
<reference evidence="3" key="1">
    <citation type="journal article" date="2019" name="Int. J. Syst. Evol. Microbiol.">
        <title>The Global Catalogue of Microorganisms (GCM) 10K type strain sequencing project: providing services to taxonomists for standard genome sequencing and annotation.</title>
        <authorList>
            <consortium name="The Broad Institute Genomics Platform"/>
            <consortium name="The Broad Institute Genome Sequencing Center for Infectious Disease"/>
            <person name="Wu L."/>
            <person name="Ma J."/>
        </authorList>
    </citation>
    <scope>NUCLEOTIDE SEQUENCE [LARGE SCALE GENOMIC DNA]</scope>
    <source>
        <strain evidence="3">CCM 8681</strain>
    </source>
</reference>
<evidence type="ECO:0008006" key="4">
    <source>
        <dbReference type="Google" id="ProtNLM"/>
    </source>
</evidence>
<protein>
    <recommendedName>
        <fullName evidence="4">Lipoprotein</fullName>
    </recommendedName>
</protein>
<evidence type="ECO:0000313" key="3">
    <source>
        <dbReference type="Proteomes" id="UP000624701"/>
    </source>
</evidence>
<organism evidence="2 3">
    <name type="scientific">Winogradskyella haliclonae</name>
    <dbReference type="NCBI Taxonomy" id="2048558"/>
    <lineage>
        <taxon>Bacteria</taxon>
        <taxon>Pseudomonadati</taxon>
        <taxon>Bacteroidota</taxon>
        <taxon>Flavobacteriia</taxon>
        <taxon>Flavobacteriales</taxon>
        <taxon>Flavobacteriaceae</taxon>
        <taxon>Winogradskyella</taxon>
    </lineage>
</organism>
<dbReference type="PROSITE" id="PS51257">
    <property type="entry name" value="PROKAR_LIPOPROTEIN"/>
    <property type="match status" value="1"/>
</dbReference>